<dbReference type="KEGG" id="ska:CP970_40725"/>
<dbReference type="GO" id="GO:0006310">
    <property type="term" value="P:DNA recombination"/>
    <property type="evidence" value="ECO:0007669"/>
    <property type="project" value="UniProtKB-KW"/>
</dbReference>
<protein>
    <recommendedName>
        <fullName evidence="4">Site-specific integrase</fullName>
    </recommendedName>
</protein>
<dbReference type="InterPro" id="IPR011010">
    <property type="entry name" value="DNA_brk_join_enz"/>
</dbReference>
<dbReference type="SUPFAM" id="SSF56349">
    <property type="entry name" value="DNA breaking-rejoining enzymes"/>
    <property type="match status" value="1"/>
</dbReference>
<keyword evidence="3" id="KW-1185">Reference proteome</keyword>
<gene>
    <name evidence="2" type="ORF">CP970_40725</name>
</gene>
<accession>A0A5J6GKJ0</accession>
<proteinExistence type="predicted"/>
<evidence type="ECO:0008006" key="4">
    <source>
        <dbReference type="Google" id="ProtNLM"/>
    </source>
</evidence>
<dbReference type="Gene3D" id="1.10.443.10">
    <property type="entry name" value="Intergrase catalytic core"/>
    <property type="match status" value="1"/>
</dbReference>
<evidence type="ECO:0000313" key="2">
    <source>
        <dbReference type="EMBL" id="QEU96430.1"/>
    </source>
</evidence>
<dbReference type="GO" id="GO:0015074">
    <property type="term" value="P:DNA integration"/>
    <property type="evidence" value="ECO:0007669"/>
    <property type="project" value="InterPro"/>
</dbReference>
<evidence type="ECO:0000256" key="1">
    <source>
        <dbReference type="ARBA" id="ARBA00023172"/>
    </source>
</evidence>
<dbReference type="GO" id="GO:0003677">
    <property type="term" value="F:DNA binding"/>
    <property type="evidence" value="ECO:0007669"/>
    <property type="project" value="InterPro"/>
</dbReference>
<organism evidence="2 3">
    <name type="scientific">Streptomyces kanamyceticus</name>
    <dbReference type="NCBI Taxonomy" id="1967"/>
    <lineage>
        <taxon>Bacteria</taxon>
        <taxon>Bacillati</taxon>
        <taxon>Actinomycetota</taxon>
        <taxon>Actinomycetes</taxon>
        <taxon>Kitasatosporales</taxon>
        <taxon>Streptomycetaceae</taxon>
        <taxon>Streptomyces</taxon>
    </lineage>
</organism>
<dbReference type="Proteomes" id="UP000325529">
    <property type="component" value="Chromosome"/>
</dbReference>
<dbReference type="EMBL" id="CP023699">
    <property type="protein sequence ID" value="QEU96430.1"/>
    <property type="molecule type" value="Genomic_DNA"/>
</dbReference>
<dbReference type="AlphaFoldDB" id="A0A5J6GKJ0"/>
<reference evidence="2 3" key="1">
    <citation type="submission" date="2017-09" db="EMBL/GenBank/DDBJ databases">
        <authorList>
            <person name="Lee N."/>
            <person name="Cho B.-K."/>
        </authorList>
    </citation>
    <scope>NUCLEOTIDE SEQUENCE [LARGE SCALE GENOMIC DNA]</scope>
    <source>
        <strain evidence="2 3">ATCC 12853</strain>
    </source>
</reference>
<dbReference type="InterPro" id="IPR013762">
    <property type="entry name" value="Integrase-like_cat_sf"/>
</dbReference>
<dbReference type="OrthoDB" id="5189518at2"/>
<sequence length="307" mass="33593">MAIDSAASSVIGAYSPREPPPVWDEVAPLVKAVVTATIERVPYAVEDLLHVVARLAIWAEGRGVDREPSAWLRTETIDGFVLTGCAGLAPGTLRTYRTWLRRVRDVLIWDEGGESEGIHLSAPPAPAPPYEPDELVQLRSWAQRLRPRARSDALALLALGDGLGLAPGEVARLRGSHLRRTRSGACVLGSEVFGRLLVARAQWEDDLAELARGAGDDFLFRPGHQDPPPDNLVAAWTWQHRPDDPLPRLNARRLRASWIVSLMRRRIDPGVIAAAAGLASTASLARYQHFVAPPSVRETARLLRGNK</sequence>
<dbReference type="RefSeq" id="WP_055549439.1">
    <property type="nucleotide sequence ID" value="NZ_CP023699.1"/>
</dbReference>
<evidence type="ECO:0000313" key="3">
    <source>
        <dbReference type="Proteomes" id="UP000325529"/>
    </source>
</evidence>
<name>A0A5J6GKJ0_STRKN</name>
<keyword evidence="1" id="KW-0233">DNA recombination</keyword>